<feature type="region of interest" description="Disordered" evidence="1">
    <location>
        <begin position="1"/>
        <end position="114"/>
    </location>
</feature>
<organism evidence="3 4">
    <name type="scientific">Symbiodinium necroappetens</name>
    <dbReference type="NCBI Taxonomy" id="1628268"/>
    <lineage>
        <taxon>Eukaryota</taxon>
        <taxon>Sar</taxon>
        <taxon>Alveolata</taxon>
        <taxon>Dinophyceae</taxon>
        <taxon>Suessiales</taxon>
        <taxon>Symbiodiniaceae</taxon>
        <taxon>Symbiodinium</taxon>
    </lineage>
</organism>
<dbReference type="PANTHER" id="PTHR22306">
    <property type="entry name" value="CHROMOSOME 7 OPEN READING FRAME 50"/>
    <property type="match status" value="1"/>
</dbReference>
<dbReference type="EMBL" id="CAJNJA010101597">
    <property type="protein sequence ID" value="CAE7944358.1"/>
    <property type="molecule type" value="Genomic_DNA"/>
</dbReference>
<evidence type="ECO:0000259" key="2">
    <source>
        <dbReference type="Pfam" id="PF10180"/>
    </source>
</evidence>
<comment type="caution">
    <text evidence="3">The sequence shown here is derived from an EMBL/GenBank/DDBJ whole genome shotgun (WGS) entry which is preliminary data.</text>
</comment>
<evidence type="ECO:0000256" key="1">
    <source>
        <dbReference type="SAM" id="MobiDB-lite"/>
    </source>
</evidence>
<sequence>MPSPGLLQARWRGIGAAPTQPRTGTAVPAQSSAGPSKVMTEPCSDTAMKPTASMSKGKQKKTKDSEVKTERSGHEKKNKGILSQLDKARAKRARQKRRKTAREKARTKDPEEASSYLAAWKAHQDLGTAWRFNKATQAWLLRHAYEPELVPKKVFQLLLRYLAGLSGAARDRAVAEAGALVTLQGAEVPKAGATQSKPARQKRSRKPKESAANEKTAPDIVEPEDATDRADEEE</sequence>
<evidence type="ECO:0000313" key="3">
    <source>
        <dbReference type="EMBL" id="CAE7944358.1"/>
    </source>
</evidence>
<protein>
    <submittedName>
        <fullName evidence="3">C7orf50 protein</fullName>
    </submittedName>
</protein>
<name>A0A813CLC2_9DINO</name>
<feature type="compositionally biased region" description="Basic residues" evidence="1">
    <location>
        <begin position="89"/>
        <end position="101"/>
    </location>
</feature>
<dbReference type="PANTHER" id="PTHR22306:SF2">
    <property type="entry name" value="CHROMOSOME 7 OPEN READING FRAME 50"/>
    <property type="match status" value="1"/>
</dbReference>
<feature type="compositionally biased region" description="Polar residues" evidence="1">
    <location>
        <begin position="20"/>
        <end position="34"/>
    </location>
</feature>
<feature type="non-terminal residue" evidence="3">
    <location>
        <position position="234"/>
    </location>
</feature>
<feature type="compositionally biased region" description="Basic and acidic residues" evidence="1">
    <location>
        <begin position="62"/>
        <end position="75"/>
    </location>
</feature>
<dbReference type="Pfam" id="PF10180">
    <property type="entry name" value="WKF"/>
    <property type="match status" value="1"/>
</dbReference>
<keyword evidence="4" id="KW-1185">Reference proteome</keyword>
<dbReference type="OrthoDB" id="431987at2759"/>
<evidence type="ECO:0000313" key="4">
    <source>
        <dbReference type="Proteomes" id="UP000601435"/>
    </source>
</evidence>
<reference evidence="3" key="1">
    <citation type="submission" date="2021-02" db="EMBL/GenBank/DDBJ databases">
        <authorList>
            <person name="Dougan E. K."/>
            <person name="Rhodes N."/>
            <person name="Thang M."/>
            <person name="Chan C."/>
        </authorList>
    </citation>
    <scope>NUCLEOTIDE SEQUENCE</scope>
</reference>
<dbReference type="InterPro" id="IPR019327">
    <property type="entry name" value="WKF"/>
</dbReference>
<gene>
    <name evidence="3" type="primary">C7orf50</name>
    <name evidence="3" type="ORF">SNEC2469_LOCUS35321</name>
</gene>
<dbReference type="Proteomes" id="UP000601435">
    <property type="component" value="Unassembled WGS sequence"/>
</dbReference>
<dbReference type="AlphaFoldDB" id="A0A813CLC2"/>
<feature type="domain" description="WKF" evidence="2">
    <location>
        <begin position="115"/>
        <end position="178"/>
    </location>
</feature>
<accession>A0A813CLC2</accession>
<proteinExistence type="predicted"/>
<feature type="compositionally biased region" description="Acidic residues" evidence="1">
    <location>
        <begin position="221"/>
        <end position="234"/>
    </location>
</feature>
<feature type="compositionally biased region" description="Basic and acidic residues" evidence="1">
    <location>
        <begin position="102"/>
        <end position="111"/>
    </location>
</feature>
<feature type="region of interest" description="Disordered" evidence="1">
    <location>
        <begin position="185"/>
        <end position="234"/>
    </location>
</feature>